<reference evidence="1 2" key="1">
    <citation type="submission" date="2018-05" db="EMBL/GenBank/DDBJ databases">
        <title>Complete genome sequence of Arcticibacterium luteifluviistationis SM1504T, a cytophagaceae bacterium isolated from Arctic surface seawater.</title>
        <authorList>
            <person name="Li Y."/>
            <person name="Qin Q.-L."/>
        </authorList>
    </citation>
    <scope>NUCLEOTIDE SEQUENCE [LARGE SCALE GENOMIC DNA]</scope>
    <source>
        <strain evidence="1 2">SM1504</strain>
    </source>
</reference>
<dbReference type="OrthoDB" id="9794241at2"/>
<dbReference type="PIRSF" id="PIRSF028451">
    <property type="entry name" value="UCP028451"/>
    <property type="match status" value="1"/>
</dbReference>
<dbReference type="PANTHER" id="PTHR36452:SF1">
    <property type="entry name" value="DUF2461 DOMAIN-CONTAINING PROTEIN"/>
    <property type="match status" value="1"/>
</dbReference>
<keyword evidence="2" id="KW-1185">Reference proteome</keyword>
<dbReference type="EMBL" id="CP029480">
    <property type="protein sequence ID" value="AWV98002.1"/>
    <property type="molecule type" value="Genomic_DNA"/>
</dbReference>
<dbReference type="Proteomes" id="UP000249873">
    <property type="component" value="Chromosome"/>
</dbReference>
<proteinExistence type="predicted"/>
<protein>
    <submittedName>
        <fullName evidence="1">TIGR02453 family protein</fullName>
    </submittedName>
</protein>
<evidence type="ECO:0000313" key="2">
    <source>
        <dbReference type="Proteomes" id="UP000249873"/>
    </source>
</evidence>
<sequence>MAAIAKDTFQFLKELKANNNKDWFTENKPRYVEAKENFEAFIDELIKGISRFDPSIAHHTGKGCVFRIYRDVRFSKDKSPYKTHMGAHITAALKKSDIHSRSGYYIHIGAGECMLAGGAYMPQGDWIKAIRQEIDYNGDDLVKIIENPKFKETFGELMGESLKRPPKGFDAEHKHIDLLKRKSFLVQHDMKDNEVTKSDFLQKAVVVFETLKPLGDFLNASSK</sequence>
<dbReference type="InterPro" id="IPR015996">
    <property type="entry name" value="UCP028451"/>
</dbReference>
<organism evidence="1 2">
    <name type="scientific">Arcticibacterium luteifluviistationis</name>
    <dbReference type="NCBI Taxonomy" id="1784714"/>
    <lineage>
        <taxon>Bacteria</taxon>
        <taxon>Pseudomonadati</taxon>
        <taxon>Bacteroidota</taxon>
        <taxon>Cytophagia</taxon>
        <taxon>Cytophagales</taxon>
        <taxon>Leadbetterellaceae</taxon>
        <taxon>Arcticibacterium</taxon>
    </lineage>
</organism>
<evidence type="ECO:0000313" key="1">
    <source>
        <dbReference type="EMBL" id="AWV98002.1"/>
    </source>
</evidence>
<dbReference type="Pfam" id="PF09365">
    <property type="entry name" value="DUF2461"/>
    <property type="match status" value="1"/>
</dbReference>
<dbReference type="NCBIfam" id="TIGR02453">
    <property type="entry name" value="TIGR02453 family protein"/>
    <property type="match status" value="1"/>
</dbReference>
<dbReference type="AlphaFoldDB" id="A0A2Z4G9T9"/>
<accession>A0A2Z4G9T9</accession>
<dbReference type="InterPro" id="IPR012808">
    <property type="entry name" value="CHP02453"/>
</dbReference>
<gene>
    <name evidence="1" type="ORF">DJ013_07390</name>
</gene>
<dbReference type="RefSeq" id="WP_111371104.1">
    <property type="nucleotide sequence ID" value="NZ_CP029480.1"/>
</dbReference>
<dbReference type="KEGG" id="als:DJ013_07390"/>
<dbReference type="PANTHER" id="PTHR36452">
    <property type="entry name" value="CHROMOSOME 12, WHOLE GENOME SHOTGUN SEQUENCE"/>
    <property type="match status" value="1"/>
</dbReference>
<name>A0A2Z4G9T9_9BACT</name>